<dbReference type="Proteomes" id="UP000640274">
    <property type="component" value="Unassembled WGS sequence"/>
</dbReference>
<proteinExistence type="predicted"/>
<dbReference type="Gene3D" id="3.20.20.140">
    <property type="entry name" value="Metal-dependent hydrolases"/>
    <property type="match status" value="1"/>
</dbReference>
<accession>A0A934J286</accession>
<dbReference type="PANTHER" id="PTHR40084:SF1">
    <property type="entry name" value="PHOSPHOTRANSFERASE"/>
    <property type="match status" value="1"/>
</dbReference>
<reference evidence="1" key="1">
    <citation type="submission" date="2020-12" db="EMBL/GenBank/DDBJ databases">
        <authorList>
            <person name="Huq M.A."/>
        </authorList>
    </citation>
    <scope>NUCLEOTIDE SEQUENCE</scope>
    <source>
        <strain evidence="1">MAHUQ-46</strain>
    </source>
</reference>
<evidence type="ECO:0000313" key="2">
    <source>
        <dbReference type="Proteomes" id="UP000640274"/>
    </source>
</evidence>
<name>A0A934J286_9BACL</name>
<dbReference type="CDD" id="cd19067">
    <property type="entry name" value="PfuEndoQ-like"/>
    <property type="match status" value="1"/>
</dbReference>
<organism evidence="1 2">
    <name type="scientific">Paenibacillus roseus</name>
    <dbReference type="NCBI Taxonomy" id="2798579"/>
    <lineage>
        <taxon>Bacteria</taxon>
        <taxon>Bacillati</taxon>
        <taxon>Bacillota</taxon>
        <taxon>Bacilli</taxon>
        <taxon>Bacillales</taxon>
        <taxon>Paenibacillaceae</taxon>
        <taxon>Paenibacillus</taxon>
    </lineage>
</organism>
<dbReference type="PANTHER" id="PTHR40084">
    <property type="entry name" value="PHOSPHOHYDROLASE, PHP FAMILY"/>
    <property type="match status" value="1"/>
</dbReference>
<keyword evidence="2" id="KW-1185">Reference proteome</keyword>
<gene>
    <name evidence="1" type="ORF">JFN88_19790</name>
</gene>
<dbReference type="SUPFAM" id="SSF89550">
    <property type="entry name" value="PHP domain-like"/>
    <property type="match status" value="1"/>
</dbReference>
<evidence type="ECO:0000313" key="1">
    <source>
        <dbReference type="EMBL" id="MBJ6363452.1"/>
    </source>
</evidence>
<protein>
    <submittedName>
        <fullName evidence="1">TIGR00375 family protein</fullName>
    </submittedName>
</protein>
<dbReference type="InterPro" id="IPR016195">
    <property type="entry name" value="Pol/histidinol_Pase-like"/>
</dbReference>
<sequence>MKALQQIAVMQRIYADLHLHIGRTGSGLPVKISGSKDLTFRNIAHEAAARKGISLLGVIDAHSPGVQQDIAALLDSGEMAELASGGIRYRDVTLLLGAEIEVRDREMTGPAHYLCYMPSFDAMQSFTEWMSGYMKNVQLSSQRIYVTGRHLQEETRKRGGLFIPAHIFTPHKSLLGSAAMRIQDVLDPELIDAVELGLSADSTMAGWIPDLDQYPFLTNSDAHSLSKIGREYNALSMLEPSFAELKLALQGLEGRGILANYGLNPLLGKYHRTYCKACGALADKSTVLDSCPVCGSGKLVSGVMDRIEQLADAAGREQPVASSRPPYLYQVPLDFMPGLGPRLLDRLIGRFGTEMNILHEASYEALADEAGSRLASLICGAREGKLALQSGGGGTYGKIRS</sequence>
<comment type="caution">
    <text evidence="1">The sequence shown here is derived from an EMBL/GenBank/DDBJ whole genome shotgun (WGS) entry which is preliminary data.</text>
</comment>
<dbReference type="AlphaFoldDB" id="A0A934J286"/>
<dbReference type="EMBL" id="JAELUP010000103">
    <property type="protein sequence ID" value="MBJ6363452.1"/>
    <property type="molecule type" value="Genomic_DNA"/>
</dbReference>